<dbReference type="EMBL" id="CP012159">
    <property type="protein sequence ID" value="AKT38541.1"/>
    <property type="molecule type" value="Genomic_DNA"/>
</dbReference>
<feature type="signal peptide" evidence="1">
    <location>
        <begin position="1"/>
        <end position="31"/>
    </location>
</feature>
<dbReference type="Pfam" id="PF21731">
    <property type="entry name" value="TARSH_C"/>
    <property type="match status" value="2"/>
</dbReference>
<keyword evidence="1" id="KW-0732">Signal</keyword>
<reference evidence="3 4" key="1">
    <citation type="submission" date="2015-07" db="EMBL/GenBank/DDBJ databases">
        <title>Genome analysis of myxobacterium Chondromyces crocatus Cm c5 reveals a high potential for natural compound synthesis and the genetic basis for the loss of fruiting body formation.</title>
        <authorList>
            <person name="Zaburannyi N."/>
            <person name="Bunk B."/>
            <person name="Maier J."/>
            <person name="Overmann J."/>
            <person name="Mueller R."/>
        </authorList>
    </citation>
    <scope>NUCLEOTIDE SEQUENCE [LARGE SCALE GENOMIC DNA]</scope>
    <source>
        <strain evidence="3 4">Cm c5</strain>
    </source>
</reference>
<gene>
    <name evidence="3" type="ORF">CMC5_026880</name>
</gene>
<dbReference type="PANTHER" id="PTHR23197">
    <property type="entry name" value="TARSH-RELATED FIBRONECTIN DOMAIN-CONTAINING"/>
    <property type="match status" value="1"/>
</dbReference>
<dbReference type="InterPro" id="IPR049109">
    <property type="entry name" value="TARSH/FNDC1_C"/>
</dbReference>
<dbReference type="KEGG" id="ccro:CMC5_026880"/>
<proteinExistence type="predicted"/>
<evidence type="ECO:0000313" key="3">
    <source>
        <dbReference type="EMBL" id="AKT38541.1"/>
    </source>
</evidence>
<evidence type="ECO:0000313" key="4">
    <source>
        <dbReference type="Proteomes" id="UP000067626"/>
    </source>
</evidence>
<feature type="domain" description="Target of Nesh-SH3/FNDC1 C-terminal" evidence="2">
    <location>
        <begin position="207"/>
        <end position="348"/>
    </location>
</feature>
<organism evidence="3 4">
    <name type="scientific">Chondromyces crocatus</name>
    <dbReference type="NCBI Taxonomy" id="52"/>
    <lineage>
        <taxon>Bacteria</taxon>
        <taxon>Pseudomonadati</taxon>
        <taxon>Myxococcota</taxon>
        <taxon>Polyangia</taxon>
        <taxon>Polyangiales</taxon>
        <taxon>Polyangiaceae</taxon>
        <taxon>Chondromyces</taxon>
    </lineage>
</organism>
<name>A0A0K1ECD1_CHOCO</name>
<dbReference type="AlphaFoldDB" id="A0A0K1ECD1"/>
<dbReference type="PANTHER" id="PTHR23197:SF11">
    <property type="entry name" value="RE03558P"/>
    <property type="match status" value="1"/>
</dbReference>
<dbReference type="PROSITE" id="PS51257">
    <property type="entry name" value="PROKAR_LIPOPROTEIN"/>
    <property type="match status" value="1"/>
</dbReference>
<dbReference type="Proteomes" id="UP000067626">
    <property type="component" value="Chromosome"/>
</dbReference>
<protein>
    <recommendedName>
        <fullName evidence="2">Target of Nesh-SH3/FNDC1 C-terminal domain-containing protein</fullName>
    </recommendedName>
</protein>
<dbReference type="STRING" id="52.CMC5_026880"/>
<feature type="chain" id="PRO_5005459241" description="Target of Nesh-SH3/FNDC1 C-terminal domain-containing protein" evidence="1">
    <location>
        <begin position="32"/>
        <end position="348"/>
    </location>
</feature>
<evidence type="ECO:0000259" key="2">
    <source>
        <dbReference type="Pfam" id="PF21731"/>
    </source>
</evidence>
<evidence type="ECO:0000256" key="1">
    <source>
        <dbReference type="SAM" id="SignalP"/>
    </source>
</evidence>
<sequence>MTRRMRKERAWGWALAASACALLAACQPVVSGGGGVDADSDPVASAPSGWTRACFETFDASSCDGARYVSYNATYQKYVGVVLCAEDRYKLYLGESEGGVFYQIGDYAGHGQDHCELVNPTFTLPDEDDIQSGGCVDCATSADSSWYANPVGTQGYSRGVFGEGFTFEPLWPEYNLYTVDWLSCGVSFPAAGDTCGGSQPPSPGVDWTPASFVDTGVSTPCTGERYVRFDQGYGLYVGVALCSPTRYKIFLGEALDGVFHQIGDYAGHGQDHCELVNPGFTIPNEDDIRSGGCMDCATSVEAGSLYENPAGSEGWSRATFGGSFTFEPVWPEYNLYTVAWYECGVAIP</sequence>
<accession>A0A0K1ECD1</accession>
<feature type="domain" description="Target of Nesh-SH3/FNDC1 C-terminal" evidence="2">
    <location>
        <begin position="50"/>
        <end position="189"/>
    </location>
</feature>
<keyword evidence="4" id="KW-1185">Reference proteome</keyword>